<dbReference type="EMBL" id="CAJVPS010007808">
    <property type="protein sequence ID" value="CAG8638167.1"/>
    <property type="molecule type" value="Genomic_DNA"/>
</dbReference>
<evidence type="ECO:0000256" key="1">
    <source>
        <dbReference type="SAM" id="Coils"/>
    </source>
</evidence>
<dbReference type="Proteomes" id="UP000789508">
    <property type="component" value="Unassembled WGS sequence"/>
</dbReference>
<sequence>MAFNKNDINTINEAKEYSNYYGGVLKPEEKAIFYSNLLKPNEEAALKINDLKEKGEAIDKEIKELKKKYNDLLEKKQTVLETKINTAIAALKNDFRTVSTDDHRFFKEIIKSNKIISEEKYKSDTSAIPDETYIYDNDKVIDFSVCHIVLSSDAINNEVIQEKISVYENKVYLKYSLLANSNILINKYEKYVKNLLKDLTEIGTTIIIFQKEELESLQDE</sequence>
<gene>
    <name evidence="2" type="ORF">ALEPTO_LOCUS9619</name>
</gene>
<organism evidence="2 3">
    <name type="scientific">Ambispora leptoticha</name>
    <dbReference type="NCBI Taxonomy" id="144679"/>
    <lineage>
        <taxon>Eukaryota</taxon>
        <taxon>Fungi</taxon>
        <taxon>Fungi incertae sedis</taxon>
        <taxon>Mucoromycota</taxon>
        <taxon>Glomeromycotina</taxon>
        <taxon>Glomeromycetes</taxon>
        <taxon>Archaeosporales</taxon>
        <taxon>Ambisporaceae</taxon>
        <taxon>Ambispora</taxon>
    </lineage>
</organism>
<reference evidence="2" key="1">
    <citation type="submission" date="2021-06" db="EMBL/GenBank/DDBJ databases">
        <authorList>
            <person name="Kallberg Y."/>
            <person name="Tangrot J."/>
            <person name="Rosling A."/>
        </authorList>
    </citation>
    <scope>NUCLEOTIDE SEQUENCE</scope>
    <source>
        <strain evidence="2">FL130A</strain>
    </source>
</reference>
<accession>A0A9N9GVV9</accession>
<evidence type="ECO:0000313" key="3">
    <source>
        <dbReference type="Proteomes" id="UP000789508"/>
    </source>
</evidence>
<name>A0A9N9GVV9_9GLOM</name>
<comment type="caution">
    <text evidence="2">The sequence shown here is derived from an EMBL/GenBank/DDBJ whole genome shotgun (WGS) entry which is preliminary data.</text>
</comment>
<dbReference type="OrthoDB" id="2446538at2759"/>
<protein>
    <submittedName>
        <fullName evidence="2">10218_t:CDS:1</fullName>
    </submittedName>
</protein>
<proteinExistence type="predicted"/>
<keyword evidence="1" id="KW-0175">Coiled coil</keyword>
<keyword evidence="3" id="KW-1185">Reference proteome</keyword>
<evidence type="ECO:0000313" key="2">
    <source>
        <dbReference type="EMBL" id="CAG8638167.1"/>
    </source>
</evidence>
<feature type="coiled-coil region" evidence="1">
    <location>
        <begin position="41"/>
        <end position="82"/>
    </location>
</feature>
<dbReference type="AlphaFoldDB" id="A0A9N9GVV9"/>